<evidence type="ECO:0000313" key="1">
    <source>
        <dbReference type="EMBL" id="NWD45366.1"/>
    </source>
</evidence>
<dbReference type="Proteomes" id="UP000546584">
    <property type="component" value="Unassembled WGS sequence"/>
</dbReference>
<organism evidence="1 2">
    <name type="scientific">Pseudomonas yamanorum</name>
    <dbReference type="NCBI Taxonomy" id="515393"/>
    <lineage>
        <taxon>Bacteria</taxon>
        <taxon>Pseudomonadati</taxon>
        <taxon>Pseudomonadota</taxon>
        <taxon>Gammaproteobacteria</taxon>
        <taxon>Pseudomonadales</taxon>
        <taxon>Pseudomonadaceae</taxon>
        <taxon>Pseudomonas</taxon>
    </lineage>
</organism>
<dbReference type="AlphaFoldDB" id="A0AAJ3H8N3"/>
<protein>
    <submittedName>
        <fullName evidence="1">Uncharacterized protein</fullName>
    </submittedName>
</protein>
<dbReference type="RefSeq" id="WP_177027221.1">
    <property type="nucleotide sequence ID" value="NZ_JACAQR010000047.1"/>
</dbReference>
<evidence type="ECO:0000313" key="2">
    <source>
        <dbReference type="Proteomes" id="UP000546584"/>
    </source>
</evidence>
<gene>
    <name evidence="1" type="ORF">HX826_26145</name>
</gene>
<sequence>MIVVLSGEGPSDIGCCDNATNSCSAPNFMPGPMTVLLDNLIEERHAYSPLAAAPNIYRYYSEQALASRAKARKGNRPFMLSGKKHGLETGYFYLNSWMLGEIALELEQDENDESIAVLFRDSDGTNSSRLDLWQVKYTSMESGFKRANYERGVPMLPRPKSESWLLCAAKNDPYQNCHLLENLPGNDRSPNAAKGQLDLALNNLTSARGLVDWLKNNTFNSEAAAQQMPSYAAFRDRALEVLS</sequence>
<dbReference type="EMBL" id="JACAQR010000047">
    <property type="protein sequence ID" value="NWD45366.1"/>
    <property type="molecule type" value="Genomic_DNA"/>
</dbReference>
<name>A0AAJ3H8N3_9PSED</name>
<accession>A0AAJ3H8N3</accession>
<comment type="caution">
    <text evidence="1">The sequence shown here is derived from an EMBL/GenBank/DDBJ whole genome shotgun (WGS) entry which is preliminary data.</text>
</comment>
<reference evidence="1 2" key="1">
    <citation type="submission" date="2020-04" db="EMBL/GenBank/DDBJ databases">
        <title>Molecular characterization of pseudomonads from Agaricus bisporus reveal novel blotch 2 pathogens in Western Europe.</title>
        <authorList>
            <person name="Taparia T."/>
            <person name="Krijger M."/>
            <person name="Haynes E."/>
            <person name="Elpinstone J.G."/>
            <person name="Noble R."/>
            <person name="Van Der Wolf J."/>
        </authorList>
    </citation>
    <scope>NUCLEOTIDE SEQUENCE [LARGE SCALE GENOMIC DNA]</scope>
    <source>
        <strain evidence="1 2">IPO3753</strain>
    </source>
</reference>
<proteinExistence type="predicted"/>